<evidence type="ECO:0000313" key="3">
    <source>
        <dbReference type="Proteomes" id="UP000070248"/>
    </source>
</evidence>
<dbReference type="EMBL" id="LHYL01000005">
    <property type="protein sequence ID" value="KXB08788.1"/>
    <property type="molecule type" value="Genomic_DNA"/>
</dbReference>
<evidence type="ECO:0000313" key="2">
    <source>
        <dbReference type="EMBL" id="KXB08788.1"/>
    </source>
</evidence>
<accession>A0A133VQR0</accession>
<reference evidence="2 3" key="1">
    <citation type="journal article" date="2016" name="Sci. Rep.">
        <title>Metabolic traits of an uncultured archaeal lineage -MSBL1- from brine pools of the Red Sea.</title>
        <authorList>
            <person name="Mwirichia R."/>
            <person name="Alam I."/>
            <person name="Rashid M."/>
            <person name="Vinu M."/>
            <person name="Ba-Alawi W."/>
            <person name="Anthony Kamau A."/>
            <person name="Kamanda Ngugi D."/>
            <person name="Goker M."/>
            <person name="Klenk H.P."/>
            <person name="Bajic V."/>
            <person name="Stingl U."/>
        </authorList>
    </citation>
    <scope>NUCLEOTIDE SEQUENCE [LARGE SCALE GENOMIC DNA]</scope>
    <source>
        <strain evidence="2">SCGC-AAA385M02</strain>
    </source>
</reference>
<organism evidence="2 3">
    <name type="scientific">candidate division MSBL1 archaeon SCGC-AAA385M02</name>
    <dbReference type="NCBI Taxonomy" id="1698287"/>
    <lineage>
        <taxon>Archaea</taxon>
        <taxon>Methanobacteriati</taxon>
        <taxon>Methanobacteriota</taxon>
        <taxon>candidate division MSBL1</taxon>
    </lineage>
</organism>
<sequence>MNLLNYAVSVGVAFVVGAVFTFLGLVVLIYRGRNQGEVVWLSPDELEEMEAVLGISSGITYILYSKPGVAFESFPVEEASKPDDEARYIE</sequence>
<proteinExistence type="predicted"/>
<gene>
    <name evidence="2" type="ORF">AKJ59_00500</name>
</gene>
<keyword evidence="1" id="KW-0472">Membrane</keyword>
<protein>
    <submittedName>
        <fullName evidence="2">Uncharacterized protein</fullName>
    </submittedName>
</protein>
<comment type="caution">
    <text evidence="2">The sequence shown here is derived from an EMBL/GenBank/DDBJ whole genome shotgun (WGS) entry which is preliminary data.</text>
</comment>
<keyword evidence="3" id="KW-1185">Reference proteome</keyword>
<keyword evidence="1" id="KW-0812">Transmembrane</keyword>
<evidence type="ECO:0000256" key="1">
    <source>
        <dbReference type="SAM" id="Phobius"/>
    </source>
</evidence>
<name>A0A133VQR0_9EURY</name>
<keyword evidence="1" id="KW-1133">Transmembrane helix</keyword>
<feature type="transmembrane region" description="Helical" evidence="1">
    <location>
        <begin position="6"/>
        <end position="30"/>
    </location>
</feature>
<dbReference type="Proteomes" id="UP000070248">
    <property type="component" value="Unassembled WGS sequence"/>
</dbReference>
<dbReference type="AlphaFoldDB" id="A0A133VQR0"/>